<dbReference type="Proteomes" id="UP000436088">
    <property type="component" value="Unassembled WGS sequence"/>
</dbReference>
<evidence type="ECO:0000313" key="2">
    <source>
        <dbReference type="Proteomes" id="UP000436088"/>
    </source>
</evidence>
<sequence>MKWEPRHCHSLQRVLFRSGETKDLLHVKFFFRHITWQFPSKSMQKISQACLNDLNPQGISGAHPSPCPKWQQLKIMSFHVNGLPNESLRPKLIGIVPNCRVSPNGPHINKSSSALANVVTLYLTVFTGQCEAPAWVPQGANA</sequence>
<proteinExistence type="predicted"/>
<gene>
    <name evidence="1" type="ORF">F3Y22_tig00110187pilonHSYRG00561</name>
</gene>
<name>A0A6A3BI26_HIBSY</name>
<dbReference type="EMBL" id="VEPZ02000867">
    <property type="protein sequence ID" value="KAE8715098.1"/>
    <property type="molecule type" value="Genomic_DNA"/>
</dbReference>
<comment type="caution">
    <text evidence="1">The sequence shown here is derived from an EMBL/GenBank/DDBJ whole genome shotgun (WGS) entry which is preliminary data.</text>
</comment>
<accession>A0A6A3BI26</accession>
<evidence type="ECO:0000313" key="1">
    <source>
        <dbReference type="EMBL" id="KAE8715098.1"/>
    </source>
</evidence>
<keyword evidence="2" id="KW-1185">Reference proteome</keyword>
<dbReference type="AlphaFoldDB" id="A0A6A3BI26"/>
<reference evidence="1" key="1">
    <citation type="submission" date="2019-09" db="EMBL/GenBank/DDBJ databases">
        <title>Draft genome information of white flower Hibiscus syriacus.</title>
        <authorList>
            <person name="Kim Y.-M."/>
        </authorList>
    </citation>
    <scope>NUCLEOTIDE SEQUENCE [LARGE SCALE GENOMIC DNA]</scope>
    <source>
        <strain evidence="1">YM2019G1</strain>
    </source>
</reference>
<protein>
    <submittedName>
        <fullName evidence="1">Uncharacterized protein</fullName>
    </submittedName>
</protein>
<organism evidence="1 2">
    <name type="scientific">Hibiscus syriacus</name>
    <name type="common">Rose of Sharon</name>
    <dbReference type="NCBI Taxonomy" id="106335"/>
    <lineage>
        <taxon>Eukaryota</taxon>
        <taxon>Viridiplantae</taxon>
        <taxon>Streptophyta</taxon>
        <taxon>Embryophyta</taxon>
        <taxon>Tracheophyta</taxon>
        <taxon>Spermatophyta</taxon>
        <taxon>Magnoliopsida</taxon>
        <taxon>eudicotyledons</taxon>
        <taxon>Gunneridae</taxon>
        <taxon>Pentapetalae</taxon>
        <taxon>rosids</taxon>
        <taxon>malvids</taxon>
        <taxon>Malvales</taxon>
        <taxon>Malvaceae</taxon>
        <taxon>Malvoideae</taxon>
        <taxon>Hibiscus</taxon>
    </lineage>
</organism>